<feature type="compositionally biased region" description="Basic residues" evidence="1">
    <location>
        <begin position="350"/>
        <end position="359"/>
    </location>
</feature>
<feature type="compositionally biased region" description="Basic and acidic residues" evidence="1">
    <location>
        <begin position="338"/>
        <end position="349"/>
    </location>
</feature>
<evidence type="ECO:0000256" key="1">
    <source>
        <dbReference type="SAM" id="MobiDB-lite"/>
    </source>
</evidence>
<sequence length="370" mass="39602">GPPVRRARTELRRRGPGGAAVPGTVARSRPEPLPAAGPQREHAAAARAGPDGDHGARRRIGRAGLPRQRPAGPGTGPVLRGPGGMRPADQRIQPGHPAGAAVAAATRREHADGHPGIPVLRPHGDGPRRGRPGRAVRRRPDVPLPAVRRRGGGYPARPDRPDQPEQSHRFGRGRGIHRRTRRRVPRRPRRRRRGVRRIHRGHLHSAHRPATEHHRAAFVLESLRHGRTAAGVRGRRGAGHHAAGQAAQPHRRQRAGRGGRRDAPAAPGRHAAARARDRARREADPDDVPAGARRTALAGRGELRGGGSGAGPSGHRVPARLRDPGAADGLGPRRRLPAGHDRHGGGDARRPRRLRRVPGRRTGAPVVAPV</sequence>
<name>A0A6J4JU98_9ACTN</name>
<reference evidence="2" key="1">
    <citation type="submission" date="2020-02" db="EMBL/GenBank/DDBJ databases">
        <authorList>
            <person name="Meier V. D."/>
        </authorList>
    </citation>
    <scope>NUCLEOTIDE SEQUENCE</scope>
    <source>
        <strain evidence="2">AVDCRST_MAG41</strain>
    </source>
</reference>
<protein>
    <submittedName>
        <fullName evidence="2">Uncharacterized protein</fullName>
    </submittedName>
</protein>
<feature type="compositionally biased region" description="Basic residues" evidence="1">
    <location>
        <begin position="169"/>
        <end position="207"/>
    </location>
</feature>
<gene>
    <name evidence="2" type="ORF">AVDCRST_MAG41-4154</name>
</gene>
<proteinExistence type="predicted"/>
<dbReference type="AlphaFoldDB" id="A0A6J4JU98"/>
<evidence type="ECO:0000313" key="2">
    <source>
        <dbReference type="EMBL" id="CAA9287825.1"/>
    </source>
</evidence>
<feature type="compositionally biased region" description="Basic and acidic residues" evidence="1">
    <location>
        <begin position="39"/>
        <end position="55"/>
    </location>
</feature>
<feature type="region of interest" description="Disordered" evidence="1">
    <location>
        <begin position="231"/>
        <end position="370"/>
    </location>
</feature>
<feature type="compositionally biased region" description="Basic and acidic residues" evidence="1">
    <location>
        <begin position="274"/>
        <end position="283"/>
    </location>
</feature>
<feature type="compositionally biased region" description="Basic and acidic residues" evidence="1">
    <location>
        <begin position="157"/>
        <end position="168"/>
    </location>
</feature>
<feature type="non-terminal residue" evidence="2">
    <location>
        <position position="1"/>
    </location>
</feature>
<organism evidence="2">
    <name type="scientific">uncultured Mycobacteriales bacterium</name>
    <dbReference type="NCBI Taxonomy" id="581187"/>
    <lineage>
        <taxon>Bacteria</taxon>
        <taxon>Bacillati</taxon>
        <taxon>Actinomycetota</taxon>
        <taxon>Actinomycetes</taxon>
        <taxon>Mycobacteriales</taxon>
        <taxon>environmental samples</taxon>
    </lineage>
</organism>
<feature type="compositionally biased region" description="Basic residues" evidence="1">
    <location>
        <begin position="249"/>
        <end position="258"/>
    </location>
</feature>
<accession>A0A6J4JU98</accession>
<feature type="compositionally biased region" description="Low complexity" evidence="1">
    <location>
        <begin position="288"/>
        <end position="300"/>
    </location>
</feature>
<dbReference type="EMBL" id="CADCTP010000394">
    <property type="protein sequence ID" value="CAA9287825.1"/>
    <property type="molecule type" value="Genomic_DNA"/>
</dbReference>
<feature type="region of interest" description="Disordered" evidence="1">
    <location>
        <begin position="1"/>
        <end position="213"/>
    </location>
</feature>
<feature type="non-terminal residue" evidence="2">
    <location>
        <position position="370"/>
    </location>
</feature>